<proteinExistence type="predicted"/>
<evidence type="ECO:0000313" key="2">
    <source>
        <dbReference type="EMBL" id="EMS54138.1"/>
    </source>
</evidence>
<evidence type="ECO:0000256" key="1">
    <source>
        <dbReference type="SAM" id="MobiDB-lite"/>
    </source>
</evidence>
<sequence length="135" mass="14761">MGREHKDFEGLLLQGGNDSGEKTVRLEGLTISMTCLAKIAVGSDKEPRRYELKMTSDMIGGPILEWYPNPMEGAINIVNTTGETTPAAVPQRTLANALYDAMQRVKRKTTEVGVEEPKEIKKAKTSNPQRAAGSK</sequence>
<reference evidence="2" key="1">
    <citation type="journal article" date="2013" name="Nature">
        <title>Draft genome of the wheat A-genome progenitor Triticum urartu.</title>
        <authorList>
            <person name="Ling H.Q."/>
            <person name="Zhao S."/>
            <person name="Liu D."/>
            <person name="Wang J."/>
            <person name="Sun H."/>
            <person name="Zhang C."/>
            <person name="Fan H."/>
            <person name="Li D."/>
            <person name="Dong L."/>
            <person name="Tao Y."/>
            <person name="Gao C."/>
            <person name="Wu H."/>
            <person name="Li Y."/>
            <person name="Cui Y."/>
            <person name="Guo X."/>
            <person name="Zheng S."/>
            <person name="Wang B."/>
            <person name="Yu K."/>
            <person name="Liang Q."/>
            <person name="Yang W."/>
            <person name="Lou X."/>
            <person name="Chen J."/>
            <person name="Feng M."/>
            <person name="Jian J."/>
            <person name="Zhang X."/>
            <person name="Luo G."/>
            <person name="Jiang Y."/>
            <person name="Liu J."/>
            <person name="Wang Z."/>
            <person name="Sha Y."/>
            <person name="Zhang B."/>
            <person name="Wu H."/>
            <person name="Tang D."/>
            <person name="Shen Q."/>
            <person name="Xue P."/>
            <person name="Zou S."/>
            <person name="Wang X."/>
            <person name="Liu X."/>
            <person name="Wang F."/>
            <person name="Yang Y."/>
            <person name="An X."/>
            <person name="Dong Z."/>
            <person name="Zhang K."/>
            <person name="Zhang X."/>
            <person name="Luo M.C."/>
            <person name="Dvorak J."/>
            <person name="Tong Y."/>
            <person name="Wang J."/>
            <person name="Yang H."/>
            <person name="Li Z."/>
            <person name="Wang D."/>
            <person name="Zhang A."/>
            <person name="Wang J."/>
        </authorList>
    </citation>
    <scope>NUCLEOTIDE SEQUENCE</scope>
</reference>
<dbReference type="AlphaFoldDB" id="M7YTY0"/>
<name>M7YTY0_TRIUA</name>
<dbReference type="EMBL" id="KD185502">
    <property type="protein sequence ID" value="EMS54138.1"/>
    <property type="molecule type" value="Genomic_DNA"/>
</dbReference>
<dbReference type="OMA" id="CISAVGQ"/>
<organism evidence="2">
    <name type="scientific">Triticum urartu</name>
    <name type="common">Red wild einkorn</name>
    <name type="synonym">Crithodium urartu</name>
    <dbReference type="NCBI Taxonomy" id="4572"/>
    <lineage>
        <taxon>Eukaryota</taxon>
        <taxon>Viridiplantae</taxon>
        <taxon>Streptophyta</taxon>
        <taxon>Embryophyta</taxon>
        <taxon>Tracheophyta</taxon>
        <taxon>Spermatophyta</taxon>
        <taxon>Magnoliopsida</taxon>
        <taxon>Liliopsida</taxon>
        <taxon>Poales</taxon>
        <taxon>Poaceae</taxon>
        <taxon>BOP clade</taxon>
        <taxon>Pooideae</taxon>
        <taxon>Triticodae</taxon>
        <taxon>Triticeae</taxon>
        <taxon>Triticinae</taxon>
        <taxon>Triticum</taxon>
    </lineage>
</organism>
<gene>
    <name evidence="2" type="ORF">TRIUR3_34716</name>
</gene>
<protein>
    <submittedName>
        <fullName evidence="2">Uncharacterized protein</fullName>
    </submittedName>
</protein>
<feature type="region of interest" description="Disordered" evidence="1">
    <location>
        <begin position="108"/>
        <end position="135"/>
    </location>
</feature>
<accession>M7YTY0</accession>